<feature type="domain" description="Ig-like" evidence="1">
    <location>
        <begin position="1"/>
        <end position="65"/>
    </location>
</feature>
<evidence type="ECO:0000259" key="1">
    <source>
        <dbReference type="PROSITE" id="PS50835"/>
    </source>
</evidence>
<dbReference type="PROSITE" id="PS50835">
    <property type="entry name" value="IG_LIKE"/>
    <property type="match status" value="2"/>
</dbReference>
<sequence>MENQDHECYCRSHNVSGSSTVTWQGQDSTWNPGFLILRNVQRADNGTQYTCVVTADGVGEKAVYTLRVGYGPFDDHMSVGPSYVVSNGSQPVTLTCNATNVYPTPRYTWRGVTCEKQSPPNTCTFTPDPASDDLRNVTCTAVSRAASDYVYLDYKPPKSASRPLELNFVCKCDMLLTNKSFNENMTCHCFDGS</sequence>
<dbReference type="Proteomes" id="UP001374579">
    <property type="component" value="Unassembled WGS sequence"/>
</dbReference>
<protein>
    <recommendedName>
        <fullName evidence="1">Ig-like domain-containing protein</fullName>
    </recommendedName>
</protein>
<dbReference type="InterPro" id="IPR013783">
    <property type="entry name" value="Ig-like_fold"/>
</dbReference>
<gene>
    <name evidence="2" type="ORF">V1264_017558</name>
</gene>
<reference evidence="2 3" key="1">
    <citation type="submission" date="2024-02" db="EMBL/GenBank/DDBJ databases">
        <title>Chromosome-scale genome assembly of the rough periwinkle Littorina saxatilis.</title>
        <authorList>
            <person name="De Jode A."/>
            <person name="Faria R."/>
            <person name="Formenti G."/>
            <person name="Sims Y."/>
            <person name="Smith T.P."/>
            <person name="Tracey A."/>
            <person name="Wood J.M.D."/>
            <person name="Zagrodzka Z.B."/>
            <person name="Johannesson K."/>
            <person name="Butlin R.K."/>
            <person name="Leder E.H."/>
        </authorList>
    </citation>
    <scope>NUCLEOTIDE SEQUENCE [LARGE SCALE GENOMIC DNA]</scope>
    <source>
        <strain evidence="2">Snail1</strain>
        <tissue evidence="2">Muscle</tissue>
    </source>
</reference>
<feature type="domain" description="Ig-like" evidence="1">
    <location>
        <begin position="72"/>
        <end position="109"/>
    </location>
</feature>
<dbReference type="SUPFAM" id="SSF48726">
    <property type="entry name" value="Immunoglobulin"/>
    <property type="match status" value="2"/>
</dbReference>
<dbReference type="Gene3D" id="2.60.40.10">
    <property type="entry name" value="Immunoglobulins"/>
    <property type="match status" value="1"/>
</dbReference>
<evidence type="ECO:0000313" key="2">
    <source>
        <dbReference type="EMBL" id="KAK7106289.1"/>
    </source>
</evidence>
<accession>A0AAN9BJF6</accession>
<keyword evidence="3" id="KW-1185">Reference proteome</keyword>
<proteinExistence type="predicted"/>
<dbReference type="EMBL" id="JBAMIC010000007">
    <property type="protein sequence ID" value="KAK7106289.1"/>
    <property type="molecule type" value="Genomic_DNA"/>
</dbReference>
<comment type="caution">
    <text evidence="2">The sequence shown here is derived from an EMBL/GenBank/DDBJ whole genome shotgun (WGS) entry which is preliminary data.</text>
</comment>
<name>A0AAN9BJF6_9CAEN</name>
<evidence type="ECO:0000313" key="3">
    <source>
        <dbReference type="Proteomes" id="UP001374579"/>
    </source>
</evidence>
<organism evidence="2 3">
    <name type="scientific">Littorina saxatilis</name>
    <dbReference type="NCBI Taxonomy" id="31220"/>
    <lineage>
        <taxon>Eukaryota</taxon>
        <taxon>Metazoa</taxon>
        <taxon>Spiralia</taxon>
        <taxon>Lophotrochozoa</taxon>
        <taxon>Mollusca</taxon>
        <taxon>Gastropoda</taxon>
        <taxon>Caenogastropoda</taxon>
        <taxon>Littorinimorpha</taxon>
        <taxon>Littorinoidea</taxon>
        <taxon>Littorinidae</taxon>
        <taxon>Littorina</taxon>
    </lineage>
</organism>
<dbReference type="InterPro" id="IPR007110">
    <property type="entry name" value="Ig-like_dom"/>
</dbReference>
<dbReference type="InterPro" id="IPR036179">
    <property type="entry name" value="Ig-like_dom_sf"/>
</dbReference>
<dbReference type="AlphaFoldDB" id="A0AAN9BJF6"/>